<comment type="subcellular location">
    <subcellularLocation>
        <location evidence="2">Membrane</location>
    </subcellularLocation>
</comment>
<keyword evidence="4" id="KW-0597">Phosphoprotein</keyword>
<keyword evidence="8" id="KW-0472">Membrane</keyword>
<dbReference type="InterPro" id="IPR005467">
    <property type="entry name" value="His_kinase_dom"/>
</dbReference>
<dbReference type="CDD" id="cd06225">
    <property type="entry name" value="HAMP"/>
    <property type="match status" value="1"/>
</dbReference>
<evidence type="ECO:0000313" key="11">
    <source>
        <dbReference type="EMBL" id="PDW00658.1"/>
    </source>
</evidence>
<name>A0A2A6RE85_9CHLR</name>
<dbReference type="CDD" id="cd00082">
    <property type="entry name" value="HisKA"/>
    <property type="match status" value="1"/>
</dbReference>
<dbReference type="SMART" id="SM00387">
    <property type="entry name" value="HATPase_c"/>
    <property type="match status" value="1"/>
</dbReference>
<dbReference type="Gene3D" id="3.30.565.10">
    <property type="entry name" value="Histidine kinase-like ATPase, C-terminal domain"/>
    <property type="match status" value="1"/>
</dbReference>
<dbReference type="Pfam" id="PF00672">
    <property type="entry name" value="HAMP"/>
    <property type="match status" value="1"/>
</dbReference>
<keyword evidence="8" id="KW-1133">Transmembrane helix</keyword>
<keyword evidence="8" id="KW-0812">Transmembrane</keyword>
<dbReference type="PROSITE" id="PS50885">
    <property type="entry name" value="HAMP"/>
    <property type="match status" value="1"/>
</dbReference>
<dbReference type="PROSITE" id="PS50109">
    <property type="entry name" value="HIS_KIN"/>
    <property type="match status" value="1"/>
</dbReference>
<keyword evidence="7" id="KW-0902">Two-component regulatory system</keyword>
<dbReference type="Proteomes" id="UP000220527">
    <property type="component" value="Unassembled WGS sequence"/>
</dbReference>
<dbReference type="InterPro" id="IPR004358">
    <property type="entry name" value="Sig_transdc_His_kin-like_C"/>
</dbReference>
<dbReference type="EC" id="2.7.13.3" evidence="3"/>
<dbReference type="Pfam" id="PF00512">
    <property type="entry name" value="HisKA"/>
    <property type="match status" value="1"/>
</dbReference>
<accession>A0A2A6RE85</accession>
<dbReference type="AlphaFoldDB" id="A0A2A6RE85"/>
<feature type="transmembrane region" description="Helical" evidence="8">
    <location>
        <begin position="159"/>
        <end position="179"/>
    </location>
</feature>
<keyword evidence="5" id="KW-0808">Transferase</keyword>
<feature type="domain" description="Histidine kinase" evidence="9">
    <location>
        <begin position="240"/>
        <end position="456"/>
    </location>
</feature>
<feature type="domain" description="HAMP" evidence="10">
    <location>
        <begin position="180"/>
        <end position="232"/>
    </location>
</feature>
<dbReference type="OrthoDB" id="9800372at2"/>
<evidence type="ECO:0000256" key="7">
    <source>
        <dbReference type="ARBA" id="ARBA00023012"/>
    </source>
</evidence>
<dbReference type="Gene3D" id="1.10.287.130">
    <property type="match status" value="1"/>
</dbReference>
<evidence type="ECO:0000313" key="12">
    <source>
        <dbReference type="Proteomes" id="UP000220527"/>
    </source>
</evidence>
<protein>
    <recommendedName>
        <fullName evidence="3">histidine kinase</fullName>
        <ecNumber evidence="3">2.7.13.3</ecNumber>
    </recommendedName>
</protein>
<dbReference type="InterPro" id="IPR003661">
    <property type="entry name" value="HisK_dim/P_dom"/>
</dbReference>
<evidence type="ECO:0000259" key="10">
    <source>
        <dbReference type="PROSITE" id="PS50885"/>
    </source>
</evidence>
<evidence type="ECO:0000256" key="1">
    <source>
        <dbReference type="ARBA" id="ARBA00000085"/>
    </source>
</evidence>
<sequence>MDRLWLQLTLGFALVTCVAIFTVAFVAQRSVAESFRGYVARSQVLESGLLDRLASHYATNDSWVGVETGMTSLRGAGRGAGPGPGSPMSSNIMLTDRHGRVVADPQGLGATFNLERTRYNDAIPIMVEGETVGYVLVLTSRGAALPLAAQSFLEGLNRAIWSAGLLAGGLGLILGLLIARGIAAPLQRLANGARRIAQGHLNERVPARGPTEVQAVAVAFNEMAGALEAGEIQRRQMVADIAHELRTPLTVVQGNLRAILDDVYPLDKREVTTIYETTLGLRRLVDDLRDLSLAEAGRLDLHRQAVNVAALLDQEVALFAELAASQTLSLAADVAPALPPLHADPQRLAQIFHNLVSNALRYTPAGGSVRLTAEPDGPTQIRFSVIDNGVGIAPEELPHIFDRFYRADRARSRASGGSGLGLAITRELVRLHGGNLTVTSSPGTETRFCFSLPVFKA</sequence>
<dbReference type="PANTHER" id="PTHR43711">
    <property type="entry name" value="TWO-COMPONENT HISTIDINE KINASE"/>
    <property type="match status" value="1"/>
</dbReference>
<keyword evidence="12" id="KW-1185">Reference proteome</keyword>
<dbReference type="GO" id="GO:0000155">
    <property type="term" value="F:phosphorelay sensor kinase activity"/>
    <property type="evidence" value="ECO:0007669"/>
    <property type="project" value="InterPro"/>
</dbReference>
<proteinExistence type="predicted"/>
<dbReference type="CDD" id="cd16922">
    <property type="entry name" value="HATPase_EvgS-ArcB-TorS-like"/>
    <property type="match status" value="1"/>
</dbReference>
<dbReference type="EMBL" id="NQWI01000172">
    <property type="protein sequence ID" value="PDW00658.1"/>
    <property type="molecule type" value="Genomic_DNA"/>
</dbReference>
<dbReference type="InterPro" id="IPR050736">
    <property type="entry name" value="Sensor_HK_Regulatory"/>
</dbReference>
<evidence type="ECO:0000256" key="4">
    <source>
        <dbReference type="ARBA" id="ARBA00022553"/>
    </source>
</evidence>
<dbReference type="InterPro" id="IPR003594">
    <property type="entry name" value="HATPase_dom"/>
</dbReference>
<dbReference type="GO" id="GO:0016020">
    <property type="term" value="C:membrane"/>
    <property type="evidence" value="ECO:0007669"/>
    <property type="project" value="UniProtKB-SubCell"/>
</dbReference>
<evidence type="ECO:0000256" key="6">
    <source>
        <dbReference type="ARBA" id="ARBA00022777"/>
    </source>
</evidence>
<dbReference type="InterPro" id="IPR003660">
    <property type="entry name" value="HAMP_dom"/>
</dbReference>
<organism evidence="11 12">
    <name type="scientific">Candidatus Viridilinea mediisalina</name>
    <dbReference type="NCBI Taxonomy" id="2024553"/>
    <lineage>
        <taxon>Bacteria</taxon>
        <taxon>Bacillati</taxon>
        <taxon>Chloroflexota</taxon>
        <taxon>Chloroflexia</taxon>
        <taxon>Chloroflexales</taxon>
        <taxon>Chloroflexineae</taxon>
        <taxon>Oscillochloridaceae</taxon>
        <taxon>Candidatus Viridilinea</taxon>
    </lineage>
</organism>
<dbReference type="SMART" id="SM00388">
    <property type="entry name" value="HisKA"/>
    <property type="match status" value="1"/>
</dbReference>
<dbReference type="SUPFAM" id="SSF55874">
    <property type="entry name" value="ATPase domain of HSP90 chaperone/DNA topoisomerase II/histidine kinase"/>
    <property type="match status" value="1"/>
</dbReference>
<feature type="transmembrane region" description="Helical" evidence="8">
    <location>
        <begin position="6"/>
        <end position="27"/>
    </location>
</feature>
<dbReference type="RefSeq" id="WP_097645913.1">
    <property type="nucleotide sequence ID" value="NZ_NQWI01000172.1"/>
</dbReference>
<evidence type="ECO:0000256" key="2">
    <source>
        <dbReference type="ARBA" id="ARBA00004370"/>
    </source>
</evidence>
<gene>
    <name evidence="11" type="ORF">CJ255_20340</name>
</gene>
<dbReference type="PRINTS" id="PR00344">
    <property type="entry name" value="BCTRLSENSOR"/>
</dbReference>
<dbReference type="Gene3D" id="6.10.340.10">
    <property type="match status" value="1"/>
</dbReference>
<evidence type="ECO:0000256" key="8">
    <source>
        <dbReference type="SAM" id="Phobius"/>
    </source>
</evidence>
<keyword evidence="6" id="KW-0418">Kinase</keyword>
<dbReference type="FunFam" id="3.30.565.10:FF:000006">
    <property type="entry name" value="Sensor histidine kinase WalK"/>
    <property type="match status" value="1"/>
</dbReference>
<dbReference type="PANTHER" id="PTHR43711:SF1">
    <property type="entry name" value="HISTIDINE KINASE 1"/>
    <property type="match status" value="1"/>
</dbReference>
<evidence type="ECO:0000256" key="3">
    <source>
        <dbReference type="ARBA" id="ARBA00012438"/>
    </source>
</evidence>
<evidence type="ECO:0000259" key="9">
    <source>
        <dbReference type="PROSITE" id="PS50109"/>
    </source>
</evidence>
<evidence type="ECO:0000256" key="5">
    <source>
        <dbReference type="ARBA" id="ARBA00022679"/>
    </source>
</evidence>
<reference evidence="12" key="1">
    <citation type="submission" date="2017-08" db="EMBL/GenBank/DDBJ databases">
        <authorList>
            <person name="Grouzdev D.S."/>
            <person name="Gaisin V.A."/>
            <person name="Rysina M.S."/>
            <person name="Gorlenko V.M."/>
        </authorList>
    </citation>
    <scope>NUCLEOTIDE SEQUENCE [LARGE SCALE GENOMIC DNA]</scope>
    <source>
        <strain evidence="12">Kir15-3F</strain>
    </source>
</reference>
<dbReference type="InterPro" id="IPR036890">
    <property type="entry name" value="HATPase_C_sf"/>
</dbReference>
<comment type="caution">
    <text evidence="11">The sequence shown here is derived from an EMBL/GenBank/DDBJ whole genome shotgun (WGS) entry which is preliminary data.</text>
</comment>
<comment type="catalytic activity">
    <reaction evidence="1">
        <text>ATP + protein L-histidine = ADP + protein N-phospho-L-histidine.</text>
        <dbReference type="EC" id="2.7.13.3"/>
    </reaction>
</comment>
<dbReference type="SMART" id="SM00304">
    <property type="entry name" value="HAMP"/>
    <property type="match status" value="1"/>
</dbReference>
<dbReference type="SUPFAM" id="SSF158472">
    <property type="entry name" value="HAMP domain-like"/>
    <property type="match status" value="1"/>
</dbReference>
<dbReference type="SUPFAM" id="SSF47384">
    <property type="entry name" value="Homodimeric domain of signal transducing histidine kinase"/>
    <property type="match status" value="1"/>
</dbReference>
<dbReference type="InterPro" id="IPR036097">
    <property type="entry name" value="HisK_dim/P_sf"/>
</dbReference>
<dbReference type="Pfam" id="PF02518">
    <property type="entry name" value="HATPase_c"/>
    <property type="match status" value="1"/>
</dbReference>